<protein>
    <submittedName>
        <fullName evidence="2">Periplasmic alpha-amylase</fullName>
        <ecNumber evidence="2">3.2.1.1</ecNumber>
    </submittedName>
</protein>
<feature type="chain" id="PRO_5046144576" evidence="1">
    <location>
        <begin position="20"/>
        <end position="69"/>
    </location>
</feature>
<gene>
    <name evidence="2" type="ORF">JCM19239_663</name>
</gene>
<evidence type="ECO:0000313" key="2">
    <source>
        <dbReference type="EMBL" id="GAL30010.1"/>
    </source>
</evidence>
<dbReference type="EC" id="3.2.1.1" evidence="2"/>
<keyword evidence="3" id="KW-1185">Reference proteome</keyword>
<dbReference type="GO" id="GO:0004556">
    <property type="term" value="F:alpha-amylase activity"/>
    <property type="evidence" value="ECO:0007669"/>
    <property type="project" value="UniProtKB-EC"/>
</dbReference>
<reference evidence="3" key="1">
    <citation type="submission" date="2014-09" db="EMBL/GenBank/DDBJ databases">
        <title>Vibrio variabilis JCM 19239. (C206) whole genome shotgun sequence.</title>
        <authorList>
            <person name="Sawabe T."/>
            <person name="Meirelles P."/>
            <person name="Nakanishi M."/>
            <person name="Sayaka M."/>
            <person name="Hattori M."/>
            <person name="Ohkuma M."/>
        </authorList>
    </citation>
    <scope>NUCLEOTIDE SEQUENCE [LARGE SCALE GENOMIC DNA]</scope>
    <source>
        <strain evidence="3">JCM 19239</strain>
    </source>
</reference>
<dbReference type="EMBL" id="BBMS01000080">
    <property type="protein sequence ID" value="GAL30010.1"/>
    <property type="molecule type" value="Genomic_DNA"/>
</dbReference>
<feature type="signal peptide" evidence="1">
    <location>
        <begin position="1"/>
        <end position="19"/>
    </location>
</feature>
<keyword evidence="2" id="KW-0378">Hydrolase</keyword>
<accession>A0ABQ0JMN0</accession>
<keyword evidence="1" id="KW-0732">Signal</keyword>
<proteinExistence type="predicted"/>
<comment type="caution">
    <text evidence="2">The sequence shown here is derived from an EMBL/GenBank/DDBJ whole genome shotgun (WGS) entry which is preliminary data.</text>
</comment>
<evidence type="ECO:0000256" key="1">
    <source>
        <dbReference type="SAM" id="SignalP"/>
    </source>
</evidence>
<evidence type="ECO:0000313" key="3">
    <source>
        <dbReference type="Proteomes" id="UP000029223"/>
    </source>
</evidence>
<keyword evidence="2" id="KW-0326">Glycosidase</keyword>
<name>A0ABQ0JMN0_9VIBR</name>
<organism evidence="2 3">
    <name type="scientific">Vibrio variabilis</name>
    <dbReference type="NCBI Taxonomy" id="990271"/>
    <lineage>
        <taxon>Bacteria</taxon>
        <taxon>Pseudomonadati</taxon>
        <taxon>Pseudomonadota</taxon>
        <taxon>Gammaproteobacteria</taxon>
        <taxon>Vibrionales</taxon>
        <taxon>Vibrionaceae</taxon>
        <taxon>Vibrio</taxon>
    </lineage>
</organism>
<sequence length="69" mass="7701">MRQKTLLACMLFASPALFASPYLTVSTSTTSRDYPIVADEPLVIPLTKDKYQLKISGIDGDCTNEYRIK</sequence>
<dbReference type="Proteomes" id="UP000029223">
    <property type="component" value="Unassembled WGS sequence"/>
</dbReference>